<dbReference type="Gene3D" id="2.60.120.10">
    <property type="entry name" value="Jelly Rolls"/>
    <property type="match status" value="1"/>
</dbReference>
<dbReference type="SMART" id="SM00342">
    <property type="entry name" value="HTH_ARAC"/>
    <property type="match status" value="1"/>
</dbReference>
<dbReference type="InterPro" id="IPR014710">
    <property type="entry name" value="RmlC-like_jellyroll"/>
</dbReference>
<dbReference type="Pfam" id="PF12833">
    <property type="entry name" value="HTH_18"/>
    <property type="match status" value="1"/>
</dbReference>
<dbReference type="OrthoDB" id="9804543at2"/>
<dbReference type="GO" id="GO:0043565">
    <property type="term" value="F:sequence-specific DNA binding"/>
    <property type="evidence" value="ECO:0007669"/>
    <property type="project" value="InterPro"/>
</dbReference>
<dbReference type="FunFam" id="1.10.10.60:FF:000132">
    <property type="entry name" value="AraC family transcriptional regulator"/>
    <property type="match status" value="1"/>
</dbReference>
<dbReference type="GeneID" id="77135324"/>
<reference evidence="6 7" key="1">
    <citation type="submission" date="2009-02" db="EMBL/GenBank/DDBJ databases">
        <title>The Genome Sequence of Oxalobacter formigenes OXCC13.</title>
        <authorList>
            <consortium name="The Broad Institute Genome Sequencing Platform"/>
            <person name="Ward D."/>
            <person name="Young S.K."/>
            <person name="Kodira C.D."/>
            <person name="Zeng Q."/>
            <person name="Koehrsen M."/>
            <person name="Alvarado L."/>
            <person name="Berlin A."/>
            <person name="Borenstein D."/>
            <person name="Chen Z."/>
            <person name="Engels R."/>
            <person name="Freedman E."/>
            <person name="Gellesch M."/>
            <person name="Goldberg J."/>
            <person name="Griggs A."/>
            <person name="Gujja S."/>
            <person name="Heiman D."/>
            <person name="Hepburn T."/>
            <person name="Howarth C."/>
            <person name="Jen D."/>
            <person name="Larson L."/>
            <person name="Lewis B."/>
            <person name="Mehta T."/>
            <person name="Park D."/>
            <person name="Pearson M."/>
            <person name="Roberts A."/>
            <person name="Saif S."/>
            <person name="Shea T."/>
            <person name="Shenoy N."/>
            <person name="Sisk P."/>
            <person name="Stolte C."/>
            <person name="Sykes S."/>
            <person name="Walk T."/>
            <person name="White J."/>
            <person name="Yandava C."/>
            <person name="Allison M.J."/>
            <person name="Lander E."/>
            <person name="Nusbaum C."/>
            <person name="Galagan J."/>
            <person name="Birren B."/>
        </authorList>
    </citation>
    <scope>NUCLEOTIDE SEQUENCE [LARGE SCALE GENOMIC DNA]</scope>
    <source>
        <strain evidence="6 7">OXCC13</strain>
    </source>
</reference>
<proteinExistence type="predicted"/>
<evidence type="ECO:0000256" key="3">
    <source>
        <dbReference type="ARBA" id="ARBA00023125"/>
    </source>
</evidence>
<dbReference type="HOGENOM" id="CLU_000445_87_0_4"/>
<dbReference type="CDD" id="cd06124">
    <property type="entry name" value="cupin_NimR-like_N"/>
    <property type="match status" value="1"/>
</dbReference>
<dbReference type="Gene3D" id="1.10.10.60">
    <property type="entry name" value="Homeodomain-like"/>
    <property type="match status" value="1"/>
</dbReference>
<dbReference type="Proteomes" id="UP000005089">
    <property type="component" value="Unassembled WGS sequence"/>
</dbReference>
<feature type="domain" description="HTH araC/xylS-type" evidence="5">
    <location>
        <begin position="160"/>
        <end position="257"/>
    </location>
</feature>
<evidence type="ECO:0000259" key="5">
    <source>
        <dbReference type="PROSITE" id="PS01124"/>
    </source>
</evidence>
<dbReference type="SUPFAM" id="SSF51182">
    <property type="entry name" value="RmlC-like cupins"/>
    <property type="match status" value="1"/>
</dbReference>
<dbReference type="InterPro" id="IPR003313">
    <property type="entry name" value="AraC-bd"/>
</dbReference>
<dbReference type="eggNOG" id="COG2207">
    <property type="taxonomic scope" value="Bacteria"/>
</dbReference>
<evidence type="ECO:0000256" key="2">
    <source>
        <dbReference type="ARBA" id="ARBA00023015"/>
    </source>
</evidence>
<gene>
    <name evidence="6" type="ORF">OFBG_00765</name>
</gene>
<name>C3X961_OXAFO</name>
<keyword evidence="2" id="KW-0805">Transcription regulation</keyword>
<keyword evidence="7" id="KW-1185">Reference proteome</keyword>
<sequence length="265" mass="29539">MTLRDLLIDYPQEKFTSVAVTRFEAAQSEYESPMHRHKTGQIVLTLTGNVTCRTEKGIWLVPPQCAIWLPPGTFHCNRISPHSGVCMLFVETEEIRLPETTCTLSVTPLVTELFRRIVSLPETEATTGHARLLYQVLLEELSTMPVSGLSLPISGNSHLKAIAEAIIDTPSVHKTLSDWAKFTGMSRRSLERLVKQETGLSFGRWKQQLLLIMAIQQLTEGASVEKTAWDLGYESVTAFITMFKKAVGTSPGRYVQEKSGGRGFL</sequence>
<dbReference type="PROSITE" id="PS01124">
    <property type="entry name" value="HTH_ARAC_FAMILY_2"/>
    <property type="match status" value="1"/>
</dbReference>
<dbReference type="InterPro" id="IPR018060">
    <property type="entry name" value="HTH_AraC"/>
</dbReference>
<dbReference type="AlphaFoldDB" id="C3X961"/>
<dbReference type="InterPro" id="IPR011051">
    <property type="entry name" value="RmlC_Cupin_sf"/>
</dbReference>
<dbReference type="Pfam" id="PF02311">
    <property type="entry name" value="AraC_binding"/>
    <property type="match status" value="1"/>
</dbReference>
<protein>
    <submittedName>
        <fullName evidence="6">Transcriptional regulator, AraC family</fullName>
    </submittedName>
</protein>
<evidence type="ECO:0000313" key="6">
    <source>
        <dbReference type="EMBL" id="EEO29737.1"/>
    </source>
</evidence>
<accession>C3X961</accession>
<dbReference type="GO" id="GO:0003700">
    <property type="term" value="F:DNA-binding transcription factor activity"/>
    <property type="evidence" value="ECO:0007669"/>
    <property type="project" value="InterPro"/>
</dbReference>
<dbReference type="EMBL" id="GG658170">
    <property type="protein sequence ID" value="EEO29737.1"/>
    <property type="molecule type" value="Genomic_DNA"/>
</dbReference>
<dbReference type="InterPro" id="IPR009057">
    <property type="entry name" value="Homeodomain-like_sf"/>
</dbReference>
<keyword evidence="1" id="KW-0678">Repressor</keyword>
<evidence type="ECO:0000313" key="7">
    <source>
        <dbReference type="Proteomes" id="UP000005089"/>
    </source>
</evidence>
<evidence type="ECO:0000256" key="4">
    <source>
        <dbReference type="ARBA" id="ARBA00023163"/>
    </source>
</evidence>
<keyword evidence="3" id="KW-0238">DNA-binding</keyword>
<evidence type="ECO:0000256" key="1">
    <source>
        <dbReference type="ARBA" id="ARBA00022491"/>
    </source>
</evidence>
<dbReference type="RefSeq" id="WP_005880450.1">
    <property type="nucleotide sequence ID" value="NZ_CP019430.1"/>
</dbReference>
<dbReference type="PANTHER" id="PTHR11019">
    <property type="entry name" value="HTH-TYPE TRANSCRIPTIONAL REGULATOR NIMR"/>
    <property type="match status" value="1"/>
</dbReference>
<organism evidence="6 7">
    <name type="scientific">Oxalobacter formigenes OXCC13</name>
    <dbReference type="NCBI Taxonomy" id="556269"/>
    <lineage>
        <taxon>Bacteria</taxon>
        <taxon>Pseudomonadati</taxon>
        <taxon>Pseudomonadota</taxon>
        <taxon>Betaproteobacteria</taxon>
        <taxon>Burkholderiales</taxon>
        <taxon>Oxalobacteraceae</taxon>
        <taxon>Oxalobacter</taxon>
    </lineage>
</organism>
<keyword evidence="4" id="KW-0804">Transcription</keyword>
<dbReference type="SUPFAM" id="SSF46689">
    <property type="entry name" value="Homeodomain-like"/>
    <property type="match status" value="1"/>
</dbReference>
<dbReference type="PANTHER" id="PTHR11019:SF199">
    <property type="entry name" value="HTH-TYPE TRANSCRIPTIONAL REGULATOR NIMR"/>
    <property type="match status" value="1"/>
</dbReference>